<dbReference type="Gene3D" id="1.20.120.1770">
    <property type="match status" value="1"/>
</dbReference>
<feature type="transmembrane region" description="Helical" evidence="8">
    <location>
        <begin position="212"/>
        <end position="236"/>
    </location>
</feature>
<evidence type="ECO:0000256" key="2">
    <source>
        <dbReference type="ARBA" id="ARBA00022448"/>
    </source>
</evidence>
<keyword evidence="5 8" id="KW-1133">Transmembrane helix</keyword>
<evidence type="ECO:0000313" key="11">
    <source>
        <dbReference type="EMBL" id="KAH6585559.1"/>
    </source>
</evidence>
<keyword evidence="12" id="KW-1185">Reference proteome</keyword>
<feature type="compositionally biased region" description="Basic and acidic residues" evidence="7">
    <location>
        <begin position="455"/>
        <end position="469"/>
    </location>
</feature>
<feature type="transmembrane region" description="Helical" evidence="8">
    <location>
        <begin position="349"/>
        <end position="368"/>
    </location>
</feature>
<feature type="transmembrane region" description="Helical" evidence="8">
    <location>
        <begin position="283"/>
        <end position="301"/>
    </location>
</feature>
<evidence type="ECO:0000256" key="7">
    <source>
        <dbReference type="SAM" id="MobiDB-lite"/>
    </source>
</evidence>
<feature type="chain" id="PRO_5045788847" description="Cytochrome b561 domain-containing protein" evidence="9">
    <location>
        <begin position="31"/>
        <end position="485"/>
    </location>
</feature>
<dbReference type="InterPro" id="IPR015920">
    <property type="entry name" value="Cellobiose_DH-like_cyt"/>
</dbReference>
<keyword evidence="3 8" id="KW-0812">Transmembrane</keyword>
<dbReference type="SMART" id="SM00665">
    <property type="entry name" value="B561"/>
    <property type="match status" value="1"/>
</dbReference>
<feature type="compositionally biased region" description="Polar residues" evidence="7">
    <location>
        <begin position="473"/>
        <end position="485"/>
    </location>
</feature>
<name>A0ABQ8EUR7_9FUNG</name>
<sequence length="485" mass="52999">MHTSSRPFSLYRLGLSALATLAFLAGPAVALSKNCPVPNSFCIYSFNDEQGNAVFTIHSSATGWAAIGTGTAMAASSMVVGWANGTGGYTISNRLSTAHAMPTVAATQFATLMPLQVPAPQWATLAFSFRWDSTSSIATLASPGNYIYAFCAIPPTANGAIARHDNFGAMLSFDYISAAPSGNGTNTTSVSGSGVTFAPILTSTPSMYKTIVVLHGVSMFIAWGVAPLIGIFIARYLKNKLDVWWYRLHLIIMFMFCFLLTIGSTAAIVLYKSSPHFQGLHRLLGIVVSVAVVFQVIMGFVSNAMFTPGRDRIPVIDKIHWWFGRILCVAGVVNIFFGLILFQDMGYPMVFWLPVLLGVYFFVVFVLFSMGERYFGQVNHGKLVGLDELRKSFHGSAPHATRRMSSSRDGHVDGRTTQGGPSVPQRSFEDMANDRYSKYTDARFSVAGAGYGNDLRDDRSYNRRDDNQIEQRGMSSYNGGNTYRR</sequence>
<comment type="caution">
    <text evidence="11">The sequence shown here is derived from an EMBL/GenBank/DDBJ whole genome shotgun (WGS) entry which is preliminary data.</text>
</comment>
<feature type="region of interest" description="Disordered" evidence="7">
    <location>
        <begin position="455"/>
        <end position="485"/>
    </location>
</feature>
<evidence type="ECO:0000256" key="5">
    <source>
        <dbReference type="ARBA" id="ARBA00022989"/>
    </source>
</evidence>
<gene>
    <name evidence="11" type="ORF">BASA50_001168</name>
</gene>
<evidence type="ECO:0000256" key="6">
    <source>
        <dbReference type="ARBA" id="ARBA00023136"/>
    </source>
</evidence>
<evidence type="ECO:0000256" key="3">
    <source>
        <dbReference type="ARBA" id="ARBA00022692"/>
    </source>
</evidence>
<dbReference type="CDD" id="cd09630">
    <property type="entry name" value="CDH_like_cytochrome"/>
    <property type="match status" value="1"/>
</dbReference>
<evidence type="ECO:0000313" key="12">
    <source>
        <dbReference type="Proteomes" id="UP001648503"/>
    </source>
</evidence>
<keyword evidence="9" id="KW-0732">Signal</keyword>
<feature type="region of interest" description="Disordered" evidence="7">
    <location>
        <begin position="396"/>
        <end position="428"/>
    </location>
</feature>
<comment type="subcellular location">
    <subcellularLocation>
        <location evidence="1">Membrane</location>
    </subcellularLocation>
</comment>
<dbReference type="Pfam" id="PF03188">
    <property type="entry name" value="Cytochrom_B561"/>
    <property type="match status" value="1"/>
</dbReference>
<reference evidence="11 12" key="1">
    <citation type="submission" date="2021-02" db="EMBL/GenBank/DDBJ databases">
        <title>Variation within the Batrachochytrium salamandrivorans European outbreak.</title>
        <authorList>
            <person name="Kelly M."/>
            <person name="Pasmans F."/>
            <person name="Shea T.P."/>
            <person name="Munoz J.F."/>
            <person name="Carranza S."/>
            <person name="Cuomo C.A."/>
            <person name="Martel A."/>
        </authorList>
    </citation>
    <scope>NUCLEOTIDE SEQUENCE [LARGE SCALE GENOMIC DNA]</scope>
    <source>
        <strain evidence="11 12">AMFP18/2</strain>
    </source>
</reference>
<evidence type="ECO:0000259" key="10">
    <source>
        <dbReference type="PROSITE" id="PS50939"/>
    </source>
</evidence>
<dbReference type="EMBL" id="JAFCIX010000580">
    <property type="protein sequence ID" value="KAH6585559.1"/>
    <property type="molecule type" value="Genomic_DNA"/>
</dbReference>
<keyword evidence="4" id="KW-0249">Electron transport</keyword>
<dbReference type="PROSITE" id="PS50939">
    <property type="entry name" value="CYTOCHROME_B561"/>
    <property type="match status" value="1"/>
</dbReference>
<dbReference type="InterPro" id="IPR006593">
    <property type="entry name" value="Cyt_b561/ferric_Rdtase_TM"/>
</dbReference>
<dbReference type="Proteomes" id="UP001648503">
    <property type="component" value="Unassembled WGS sequence"/>
</dbReference>
<dbReference type="CDD" id="cd08760">
    <property type="entry name" value="Cyt_b561_FRRS1_like"/>
    <property type="match status" value="1"/>
</dbReference>
<dbReference type="SUPFAM" id="SSF49344">
    <property type="entry name" value="CBD9-like"/>
    <property type="match status" value="1"/>
</dbReference>
<accession>A0ABQ8EUR7</accession>
<keyword evidence="6 8" id="KW-0472">Membrane</keyword>
<dbReference type="Gene3D" id="2.60.40.1210">
    <property type="entry name" value="Cellobiose dehydrogenase, cytochrome domain"/>
    <property type="match status" value="1"/>
</dbReference>
<feature type="transmembrane region" description="Helical" evidence="8">
    <location>
        <begin position="248"/>
        <end position="271"/>
    </location>
</feature>
<evidence type="ECO:0000256" key="8">
    <source>
        <dbReference type="SAM" id="Phobius"/>
    </source>
</evidence>
<keyword evidence="2" id="KW-0813">Transport</keyword>
<evidence type="ECO:0000256" key="1">
    <source>
        <dbReference type="ARBA" id="ARBA00004370"/>
    </source>
</evidence>
<feature type="domain" description="Cytochrome b561" evidence="10">
    <location>
        <begin position="179"/>
        <end position="373"/>
    </location>
</feature>
<dbReference type="PANTHER" id="PTHR47797">
    <property type="entry name" value="DEHYDROGENASE, PUTATIVE (AFU_ORTHOLOGUE AFUA_8G05805)-RELATED"/>
    <property type="match status" value="1"/>
</dbReference>
<evidence type="ECO:0000256" key="9">
    <source>
        <dbReference type="SAM" id="SignalP"/>
    </source>
</evidence>
<feature type="transmembrane region" description="Helical" evidence="8">
    <location>
        <begin position="322"/>
        <end position="343"/>
    </location>
</feature>
<organism evidence="11 12">
    <name type="scientific">Batrachochytrium salamandrivorans</name>
    <dbReference type="NCBI Taxonomy" id="1357716"/>
    <lineage>
        <taxon>Eukaryota</taxon>
        <taxon>Fungi</taxon>
        <taxon>Fungi incertae sedis</taxon>
        <taxon>Chytridiomycota</taxon>
        <taxon>Chytridiomycota incertae sedis</taxon>
        <taxon>Chytridiomycetes</taxon>
        <taxon>Rhizophydiales</taxon>
        <taxon>Rhizophydiales incertae sedis</taxon>
        <taxon>Batrachochytrium</taxon>
    </lineage>
</organism>
<protein>
    <recommendedName>
        <fullName evidence="10">Cytochrome b561 domain-containing protein</fullName>
    </recommendedName>
</protein>
<feature type="signal peptide" evidence="9">
    <location>
        <begin position="1"/>
        <end position="30"/>
    </location>
</feature>
<evidence type="ECO:0000256" key="4">
    <source>
        <dbReference type="ARBA" id="ARBA00022982"/>
    </source>
</evidence>
<dbReference type="Pfam" id="PF16010">
    <property type="entry name" value="CDH-cyt"/>
    <property type="match status" value="1"/>
</dbReference>
<proteinExistence type="predicted"/>
<dbReference type="PANTHER" id="PTHR47797:SF3">
    <property type="entry name" value="CYTOCHROME B561 DOMAIN-CONTAINING PROTEIN"/>
    <property type="match status" value="1"/>
</dbReference>